<dbReference type="AlphaFoldDB" id="A0A9D1W1V7"/>
<sequence>MEEPPKEAQGGQPASEQKTAQGAFKKAAAHKENADQAAADGQTTERGGEQEKGIAAGTAAAETSKEKAACAADVQAKVKEIKRLLPAPDILVYEFSAGDGTPCAAVYADGITDKELMGMLAARPLAERPAPCSREEAKRMLLFPELREADEASACSREILAGNPALVIGGVEGYIILGTKKVALRAVSEPQTSIAVKGPREGFIEDIKTNMGLIRRRLKTPDLMFVMLEAGRRSGTAVAIAYLKGIADERVVKKAEERIRAADIDGVPDSSYIAKFLAERPRSLFKQAGTTEKPDILCAKMLEGRIAVLVDGSPIVLTLPYLLAEDFQSAQDYFVSPYRATASRWLRMGAACTAVFLPAFYVAAELFRLRLLPFDLLMTVAGGVRSIPLSPGLELFFLLLVLEVLIEASVRMPKYVALALSVIGALVLGDTAVKAGLVSSPAIIIVALSGISAYTVPDLTGTLSLVRLAFIVAAGSIGTYGILLLAALLAYYLVTTDSYGVPLLAPFSPLIRSDLKDTLYKAELFSLWHRPRVLRGKNERRLASFGKEGEEMESEVEQEETKSSAEREEMKGAATEEGKDMQEGKGGFQNREKTKSSAEREEMKGATPEEGKDIQEGEGGLQNNKQAGGTSQNREEAGGRPSETP</sequence>
<name>A0A9D1W1V7_9FIRM</name>
<keyword evidence="4" id="KW-1133">Transmembrane helix</keyword>
<evidence type="ECO:0000256" key="2">
    <source>
        <dbReference type="ARBA" id="ARBA00023136"/>
    </source>
</evidence>
<dbReference type="EMBL" id="DXEW01000033">
    <property type="protein sequence ID" value="HIX50973.1"/>
    <property type="molecule type" value="Genomic_DNA"/>
</dbReference>
<feature type="transmembrane region" description="Helical" evidence="4">
    <location>
        <begin position="415"/>
        <end position="432"/>
    </location>
</feature>
<evidence type="ECO:0000256" key="1">
    <source>
        <dbReference type="ARBA" id="ARBA00005278"/>
    </source>
</evidence>
<evidence type="ECO:0000313" key="5">
    <source>
        <dbReference type="EMBL" id="HIX50973.1"/>
    </source>
</evidence>
<feature type="compositionally biased region" description="Basic and acidic residues" evidence="3">
    <location>
        <begin position="559"/>
        <end position="583"/>
    </location>
</feature>
<feature type="region of interest" description="Disordered" evidence="3">
    <location>
        <begin position="1"/>
        <end position="60"/>
    </location>
</feature>
<accession>A0A9D1W1V7</accession>
<reference evidence="5" key="2">
    <citation type="submission" date="2021-04" db="EMBL/GenBank/DDBJ databases">
        <authorList>
            <person name="Gilroy R."/>
        </authorList>
    </citation>
    <scope>NUCLEOTIDE SEQUENCE</scope>
    <source>
        <strain evidence="5">2189</strain>
    </source>
</reference>
<feature type="transmembrane region" description="Helical" evidence="4">
    <location>
        <begin position="306"/>
        <end position="324"/>
    </location>
</feature>
<dbReference type="GO" id="GO:0016020">
    <property type="term" value="C:membrane"/>
    <property type="evidence" value="ECO:0007669"/>
    <property type="project" value="InterPro"/>
</dbReference>
<feature type="region of interest" description="Disordered" evidence="3">
    <location>
        <begin position="545"/>
        <end position="645"/>
    </location>
</feature>
<feature type="transmembrane region" description="Helical" evidence="4">
    <location>
        <begin position="387"/>
        <end position="406"/>
    </location>
</feature>
<keyword evidence="2 4" id="KW-0472">Membrane</keyword>
<feature type="transmembrane region" description="Helical" evidence="4">
    <location>
        <begin position="345"/>
        <end position="367"/>
    </location>
</feature>
<dbReference type="PANTHER" id="PTHR22550:SF5">
    <property type="entry name" value="LEUCINE ZIPPER PROTEIN 4"/>
    <property type="match status" value="1"/>
</dbReference>
<keyword evidence="4" id="KW-0812">Transmembrane</keyword>
<dbReference type="InterPro" id="IPR004995">
    <property type="entry name" value="Spore_Ger"/>
</dbReference>
<comment type="caution">
    <text evidence="5">The sequence shown here is derived from an EMBL/GenBank/DDBJ whole genome shotgun (WGS) entry which is preliminary data.</text>
</comment>
<proteinExistence type="inferred from homology"/>
<feature type="transmembrane region" description="Helical" evidence="4">
    <location>
        <begin position="438"/>
        <end position="456"/>
    </location>
</feature>
<reference evidence="5" key="1">
    <citation type="journal article" date="2021" name="PeerJ">
        <title>Extensive microbial diversity within the chicken gut microbiome revealed by metagenomics and culture.</title>
        <authorList>
            <person name="Gilroy R."/>
            <person name="Ravi A."/>
            <person name="Getino M."/>
            <person name="Pursley I."/>
            <person name="Horton D.L."/>
            <person name="Alikhan N.F."/>
            <person name="Baker D."/>
            <person name="Gharbi K."/>
            <person name="Hall N."/>
            <person name="Watson M."/>
            <person name="Adriaenssens E.M."/>
            <person name="Foster-Nyarko E."/>
            <person name="Jarju S."/>
            <person name="Secka A."/>
            <person name="Antonio M."/>
            <person name="Oren A."/>
            <person name="Chaudhuri R.R."/>
            <person name="La Ragione R."/>
            <person name="Hildebrand F."/>
            <person name="Pallen M.J."/>
        </authorList>
    </citation>
    <scope>NUCLEOTIDE SEQUENCE</scope>
    <source>
        <strain evidence="5">2189</strain>
    </source>
</reference>
<protein>
    <submittedName>
        <fullName evidence="5">Spore germination protein</fullName>
    </submittedName>
</protein>
<comment type="similarity">
    <text evidence="1">Belongs to the GerABKA family.</text>
</comment>
<evidence type="ECO:0000256" key="3">
    <source>
        <dbReference type="SAM" id="MobiDB-lite"/>
    </source>
</evidence>
<dbReference type="GO" id="GO:0009847">
    <property type="term" value="P:spore germination"/>
    <property type="evidence" value="ECO:0007669"/>
    <property type="project" value="InterPro"/>
</dbReference>
<gene>
    <name evidence="5" type="ORF">H9851_06835</name>
</gene>
<feature type="transmembrane region" description="Helical" evidence="4">
    <location>
        <begin position="468"/>
        <end position="494"/>
    </location>
</feature>
<evidence type="ECO:0000313" key="6">
    <source>
        <dbReference type="Proteomes" id="UP000886847"/>
    </source>
</evidence>
<dbReference type="PANTHER" id="PTHR22550">
    <property type="entry name" value="SPORE GERMINATION PROTEIN"/>
    <property type="match status" value="1"/>
</dbReference>
<feature type="compositionally biased region" description="Basic and acidic residues" evidence="3">
    <location>
        <begin position="590"/>
        <end position="615"/>
    </location>
</feature>
<evidence type="ECO:0000256" key="4">
    <source>
        <dbReference type="SAM" id="Phobius"/>
    </source>
</evidence>
<dbReference type="Proteomes" id="UP000886847">
    <property type="component" value="Unassembled WGS sequence"/>
</dbReference>
<dbReference type="Pfam" id="PF03323">
    <property type="entry name" value="GerA"/>
    <property type="match status" value="1"/>
</dbReference>
<organism evidence="5 6">
    <name type="scientific">Candidatus Borkfalkia faecavium</name>
    <dbReference type="NCBI Taxonomy" id="2838508"/>
    <lineage>
        <taxon>Bacteria</taxon>
        <taxon>Bacillati</taxon>
        <taxon>Bacillota</taxon>
        <taxon>Clostridia</taxon>
        <taxon>Christensenellales</taxon>
        <taxon>Christensenellaceae</taxon>
        <taxon>Candidatus Borkfalkia</taxon>
    </lineage>
</organism>
<dbReference type="InterPro" id="IPR050768">
    <property type="entry name" value="UPF0353/GerABKA_families"/>
</dbReference>
<feature type="compositionally biased region" description="Polar residues" evidence="3">
    <location>
        <begin position="621"/>
        <end position="632"/>
    </location>
</feature>